<keyword evidence="1" id="KW-0106">Calcium</keyword>
<evidence type="ECO:0000313" key="4">
    <source>
        <dbReference type="Proteomes" id="UP001642484"/>
    </source>
</evidence>
<reference evidence="3 4" key="1">
    <citation type="submission" date="2024-02" db="EMBL/GenBank/DDBJ databases">
        <authorList>
            <person name="Chen Y."/>
            <person name="Shah S."/>
            <person name="Dougan E. K."/>
            <person name="Thang M."/>
            <person name="Chan C."/>
        </authorList>
    </citation>
    <scope>NUCLEOTIDE SEQUENCE [LARGE SCALE GENOMIC DNA]</scope>
</reference>
<feature type="domain" description="EF-hand" evidence="2">
    <location>
        <begin position="109"/>
        <end position="144"/>
    </location>
</feature>
<dbReference type="Gene3D" id="1.10.238.10">
    <property type="entry name" value="EF-hand"/>
    <property type="match status" value="1"/>
</dbReference>
<name>A0ABP0S2E7_9DINO</name>
<dbReference type="SUPFAM" id="SSF47473">
    <property type="entry name" value="EF-hand"/>
    <property type="match status" value="1"/>
</dbReference>
<dbReference type="Pfam" id="PF13202">
    <property type="entry name" value="EF-hand_5"/>
    <property type="match status" value="2"/>
</dbReference>
<dbReference type="PROSITE" id="PS50222">
    <property type="entry name" value="EF_HAND_2"/>
    <property type="match status" value="2"/>
</dbReference>
<comment type="caution">
    <text evidence="3">The sequence shown here is derived from an EMBL/GenBank/DDBJ whole genome shotgun (WGS) entry which is preliminary data.</text>
</comment>
<evidence type="ECO:0000313" key="3">
    <source>
        <dbReference type="EMBL" id="CAK9106496.1"/>
    </source>
</evidence>
<protein>
    <recommendedName>
        <fullName evidence="2">EF-hand domain-containing protein</fullName>
    </recommendedName>
</protein>
<dbReference type="InterPro" id="IPR011992">
    <property type="entry name" value="EF-hand-dom_pair"/>
</dbReference>
<sequence>MSKDVLKSISETIRKDYQEILDERLARWELSKALSLIGVIVERTTAAQQNMSSLQEENIRETKMLMVAQLLEAIDASDEDKSGTINLQEFREVQRKPHAAEIFAALNLPPGFEAKDLFGLLDTDGNGVLDRYEFLLGICRLIWCDDFQSKCLMNHQIAQVREDIRSLRVSISDLSRTKAGRGPRLRVVEKPAGGWLEEVRSHGC</sequence>
<evidence type="ECO:0000256" key="1">
    <source>
        <dbReference type="ARBA" id="ARBA00022837"/>
    </source>
</evidence>
<evidence type="ECO:0000259" key="2">
    <source>
        <dbReference type="PROSITE" id="PS50222"/>
    </source>
</evidence>
<keyword evidence="4" id="KW-1185">Reference proteome</keyword>
<dbReference type="SMART" id="SM00054">
    <property type="entry name" value="EFh"/>
    <property type="match status" value="2"/>
</dbReference>
<dbReference type="EMBL" id="CAXAMN010026900">
    <property type="protein sequence ID" value="CAK9106496.1"/>
    <property type="molecule type" value="Genomic_DNA"/>
</dbReference>
<accession>A0ABP0S2E7</accession>
<dbReference type="InterPro" id="IPR002048">
    <property type="entry name" value="EF_hand_dom"/>
</dbReference>
<dbReference type="PROSITE" id="PS00018">
    <property type="entry name" value="EF_HAND_1"/>
    <property type="match status" value="2"/>
</dbReference>
<dbReference type="Proteomes" id="UP001642484">
    <property type="component" value="Unassembled WGS sequence"/>
</dbReference>
<feature type="domain" description="EF-hand" evidence="2">
    <location>
        <begin position="65"/>
        <end position="100"/>
    </location>
</feature>
<organism evidence="3 4">
    <name type="scientific">Durusdinium trenchii</name>
    <dbReference type="NCBI Taxonomy" id="1381693"/>
    <lineage>
        <taxon>Eukaryota</taxon>
        <taxon>Sar</taxon>
        <taxon>Alveolata</taxon>
        <taxon>Dinophyceae</taxon>
        <taxon>Suessiales</taxon>
        <taxon>Symbiodiniaceae</taxon>
        <taxon>Durusdinium</taxon>
    </lineage>
</organism>
<dbReference type="InterPro" id="IPR018247">
    <property type="entry name" value="EF_Hand_1_Ca_BS"/>
</dbReference>
<proteinExistence type="predicted"/>
<gene>
    <name evidence="3" type="ORF">CCMP2556_LOCUS49767</name>
</gene>